<dbReference type="InterPro" id="IPR052155">
    <property type="entry name" value="Biofilm_reg_signaling"/>
</dbReference>
<dbReference type="PROSITE" id="PS50883">
    <property type="entry name" value="EAL"/>
    <property type="match status" value="1"/>
</dbReference>
<dbReference type="FunFam" id="3.30.70.270:FF:000001">
    <property type="entry name" value="Diguanylate cyclase domain protein"/>
    <property type="match status" value="1"/>
</dbReference>
<dbReference type="EMBL" id="FNFX01000004">
    <property type="protein sequence ID" value="SDK67360.1"/>
    <property type="molecule type" value="Genomic_DNA"/>
</dbReference>
<dbReference type="InterPro" id="IPR000014">
    <property type="entry name" value="PAS"/>
</dbReference>
<dbReference type="Proteomes" id="UP000198629">
    <property type="component" value="Unassembled WGS sequence"/>
</dbReference>
<dbReference type="Gene3D" id="3.30.450.40">
    <property type="match status" value="1"/>
</dbReference>
<feature type="domain" description="EAL" evidence="5">
    <location>
        <begin position="972"/>
        <end position="1226"/>
    </location>
</feature>
<dbReference type="STRING" id="492660.SAMN05192566_1979"/>
<dbReference type="GO" id="GO:0071732">
    <property type="term" value="P:cellular response to nitric oxide"/>
    <property type="evidence" value="ECO:0007669"/>
    <property type="project" value="UniProtKB-ARBA"/>
</dbReference>
<dbReference type="Pfam" id="PF13426">
    <property type="entry name" value="PAS_9"/>
    <property type="match status" value="1"/>
</dbReference>
<dbReference type="Gene3D" id="3.20.20.450">
    <property type="entry name" value="EAL domain"/>
    <property type="match status" value="1"/>
</dbReference>
<dbReference type="Pfam" id="PF09084">
    <property type="entry name" value="NMT1"/>
    <property type="match status" value="1"/>
</dbReference>
<dbReference type="CDD" id="cd01948">
    <property type="entry name" value="EAL"/>
    <property type="match status" value="1"/>
</dbReference>
<name>A0A1G9DU45_9PROT</name>
<feature type="domain" description="GGDEF" evidence="6">
    <location>
        <begin position="824"/>
        <end position="963"/>
    </location>
</feature>
<feature type="chain" id="PRO_5011506900" evidence="3">
    <location>
        <begin position="27"/>
        <end position="1239"/>
    </location>
</feature>
<reference evidence="8" key="1">
    <citation type="submission" date="2016-10" db="EMBL/GenBank/DDBJ databases">
        <authorList>
            <person name="Varghese N."/>
            <person name="Submissions S."/>
        </authorList>
    </citation>
    <scope>NUCLEOTIDE SEQUENCE [LARGE SCALE GENOMIC DNA]</scope>
    <source>
        <strain evidence="8">CBMB127</strain>
    </source>
</reference>
<dbReference type="RefSeq" id="WP_091471996.1">
    <property type="nucleotide sequence ID" value="NZ_FNFX01000004.1"/>
</dbReference>
<keyword evidence="3" id="KW-0732">Signal</keyword>
<dbReference type="InterPro" id="IPR000700">
    <property type="entry name" value="PAS-assoc_C"/>
</dbReference>
<dbReference type="SMART" id="SM00086">
    <property type="entry name" value="PAC"/>
    <property type="match status" value="2"/>
</dbReference>
<dbReference type="InterPro" id="IPR029016">
    <property type="entry name" value="GAF-like_dom_sf"/>
</dbReference>
<proteinExistence type="predicted"/>
<dbReference type="InterPro" id="IPR043128">
    <property type="entry name" value="Rev_trsase/Diguanyl_cyclase"/>
</dbReference>
<dbReference type="Gene3D" id="3.30.450.20">
    <property type="entry name" value="PAS domain"/>
    <property type="match status" value="2"/>
</dbReference>
<feature type="signal peptide" evidence="3">
    <location>
        <begin position="1"/>
        <end position="26"/>
    </location>
</feature>
<dbReference type="Gene3D" id="3.30.70.270">
    <property type="match status" value="1"/>
</dbReference>
<dbReference type="SUPFAM" id="SSF53850">
    <property type="entry name" value="Periplasmic binding protein-like II"/>
    <property type="match status" value="1"/>
</dbReference>
<evidence type="ECO:0000259" key="4">
    <source>
        <dbReference type="PROSITE" id="PS50113"/>
    </source>
</evidence>
<dbReference type="NCBIfam" id="TIGR00229">
    <property type="entry name" value="sensory_box"/>
    <property type="match status" value="2"/>
</dbReference>
<dbReference type="SMART" id="SM00267">
    <property type="entry name" value="GGDEF"/>
    <property type="match status" value="1"/>
</dbReference>
<dbReference type="SUPFAM" id="SSF141868">
    <property type="entry name" value="EAL domain-like"/>
    <property type="match status" value="1"/>
</dbReference>
<dbReference type="PANTHER" id="PTHR44757:SF2">
    <property type="entry name" value="BIOFILM ARCHITECTURE MAINTENANCE PROTEIN MBAA"/>
    <property type="match status" value="1"/>
</dbReference>
<dbReference type="Gene3D" id="3.40.190.10">
    <property type="entry name" value="Periplasmic binding protein-like II"/>
    <property type="match status" value="2"/>
</dbReference>
<dbReference type="SMART" id="SM00052">
    <property type="entry name" value="EAL"/>
    <property type="match status" value="1"/>
</dbReference>
<dbReference type="SMART" id="SM00065">
    <property type="entry name" value="GAF"/>
    <property type="match status" value="1"/>
</dbReference>
<sequence length="1239" mass="139422">MKHRSPLYLLKRLLLIAMLACTAVSAASENITLQLKWRHQFQFAGYYAAQQQGYYREEGLNVRFVEGSTERSPLQQVLSGQADYSIGDAEIMVSRIAGQPVVALAAIFQHSPGILLSLKESNIQTPEDLIGKRIMMADDGQGLYQFKAMLLKQHLDIKQMTLVPHTWHLQDLIDGKVDVMAAYAMDEPTQLQQMGYTPSVIANQPYGIDFYGDILFTSEREVARHPQRVAAFLRATKKGWAYALKHPEEVAGLIAAMPEVAGRGLDKQILLREANLMAPYVLTELVPLGHMNEERWNDIAQTLADLKLIPAQYNLKGFLYQDSLTGQKPYVRWLAWGVVMLAVVLGATFLWNMQIRRQVIQRTLALQKESEQRAQTEYLLKIAGNVAKVGGWMIDLNTGMVHWSDEVAALHDMPAGYMPTLEEGLHMFVPEYQVVMRHAIDKCINEGTPYDLELEKITATGRRFWVRAMGQPVRNAEGQIIKLQGSLQDITSSKQVEAHRLGQARVRAMMLADVSLQEILNTAAQLIELQYPGTSCAILLLDEDERRLRHAAVSKLPLAYSRAMDDMAPDADNIAALTRGRLIAEDLWAYPMSDESRALALAHGLRACWSIPILSRSWHALGVLAVYRHQRYTPAAVEMDFVESYAQILGLAIEREQSDELLNLLRSGISRLNDIVMIVEAPVNAPMAQRIVFLNEAFLKITGASPDHFMGASPFDLFNAATPGRELERIRHAFQQMQPVKAEVAVVNQEGTGISLEMDALPLHDKGGRHTHWVVVLRDITERKQADARIRQLAYYDTMTGLPNRLMLHEKLSAHLRKTMRKKTGGALLFIDIDNFKTLNDTHGHDVGDALLVEVAKRIKQSVRRFDTVSRLGGDEFVVVLDSLHRDPGLAEAQARKVCQKIVTAFEPPFKLNHYQHYTSPSIGVTLFDCETLSQPEELLRRADMAMYKAKEAGRNGYQFFDTQMETELRQRVALEGDLHTAIDKQQFQLHFQPQYNRQHAIVGAEALIRWQHPERGLIMPGQFITLAESTGQIMGIGHWVLQEACRTLRHWSGHPQLCALILSVNVSPKQYLQPNFVQDVQRMVTETGIEPGRLKLELTESMLVDNVEDIIAKMAALKAVGVCFSLDDFGTGYSSLSYLKRFPFDQLKIDQSFVRDMLSGHDHESIVNAIIALGQSLQLEILAEGVETEAQLHVLQDLGCQIFQGYHFTEPMEVEAFEQWVQAHHGNHTAEDSEAAAV</sequence>
<keyword evidence="2" id="KW-0472">Membrane</keyword>
<evidence type="ECO:0000256" key="1">
    <source>
        <dbReference type="ARBA" id="ARBA00051114"/>
    </source>
</evidence>
<comment type="catalytic activity">
    <reaction evidence="1">
        <text>3',3'-c-di-GMP + H2O = 5'-phosphoguanylyl(3'-&gt;5')guanosine + H(+)</text>
        <dbReference type="Rhea" id="RHEA:24902"/>
        <dbReference type="ChEBI" id="CHEBI:15377"/>
        <dbReference type="ChEBI" id="CHEBI:15378"/>
        <dbReference type="ChEBI" id="CHEBI:58754"/>
        <dbReference type="ChEBI" id="CHEBI:58805"/>
        <dbReference type="EC" id="3.1.4.52"/>
    </reaction>
    <physiologicalReaction direction="left-to-right" evidence="1">
        <dbReference type="Rhea" id="RHEA:24903"/>
    </physiologicalReaction>
</comment>
<keyword evidence="2" id="KW-1133">Transmembrane helix</keyword>
<dbReference type="OrthoDB" id="9813903at2"/>
<dbReference type="NCBIfam" id="TIGR00254">
    <property type="entry name" value="GGDEF"/>
    <property type="match status" value="1"/>
</dbReference>
<gene>
    <name evidence="7" type="ORF">SAMN05192566_1979</name>
</gene>
<dbReference type="PROSITE" id="PS50887">
    <property type="entry name" value="GGDEF"/>
    <property type="match status" value="1"/>
</dbReference>
<dbReference type="Gene3D" id="2.10.70.100">
    <property type="match status" value="1"/>
</dbReference>
<dbReference type="AlphaFoldDB" id="A0A1G9DU45"/>
<dbReference type="PANTHER" id="PTHR44757">
    <property type="entry name" value="DIGUANYLATE CYCLASE DGCP"/>
    <property type="match status" value="1"/>
</dbReference>
<feature type="transmembrane region" description="Helical" evidence="2">
    <location>
        <begin position="333"/>
        <end position="352"/>
    </location>
</feature>
<organism evidence="7 8">
    <name type="scientific">Methylophilus rhizosphaerae</name>
    <dbReference type="NCBI Taxonomy" id="492660"/>
    <lineage>
        <taxon>Bacteria</taxon>
        <taxon>Pseudomonadati</taxon>
        <taxon>Pseudomonadota</taxon>
        <taxon>Betaproteobacteria</taxon>
        <taxon>Nitrosomonadales</taxon>
        <taxon>Methylophilaceae</taxon>
        <taxon>Methylophilus</taxon>
    </lineage>
</organism>
<evidence type="ECO:0000313" key="7">
    <source>
        <dbReference type="EMBL" id="SDK67360.1"/>
    </source>
</evidence>
<dbReference type="PROSITE" id="PS50113">
    <property type="entry name" value="PAC"/>
    <property type="match status" value="2"/>
</dbReference>
<dbReference type="InterPro" id="IPR001633">
    <property type="entry name" value="EAL_dom"/>
</dbReference>
<dbReference type="SUPFAM" id="SSF55781">
    <property type="entry name" value="GAF domain-like"/>
    <property type="match status" value="1"/>
</dbReference>
<dbReference type="SUPFAM" id="SSF55073">
    <property type="entry name" value="Nucleotide cyclase"/>
    <property type="match status" value="1"/>
</dbReference>
<dbReference type="InterPro" id="IPR035965">
    <property type="entry name" value="PAS-like_dom_sf"/>
</dbReference>
<dbReference type="FunFam" id="3.20.20.450:FF:000001">
    <property type="entry name" value="Cyclic di-GMP phosphodiesterase yahA"/>
    <property type="match status" value="1"/>
</dbReference>
<dbReference type="GO" id="GO:0071111">
    <property type="term" value="F:cyclic-guanylate-specific phosphodiesterase activity"/>
    <property type="evidence" value="ECO:0007669"/>
    <property type="project" value="UniProtKB-EC"/>
</dbReference>
<dbReference type="CDD" id="cd00130">
    <property type="entry name" value="PAS"/>
    <property type="match status" value="2"/>
</dbReference>
<dbReference type="Pfam" id="PF13185">
    <property type="entry name" value="GAF_2"/>
    <property type="match status" value="1"/>
</dbReference>
<dbReference type="CDD" id="cd01949">
    <property type="entry name" value="GGDEF"/>
    <property type="match status" value="1"/>
</dbReference>
<dbReference type="Pfam" id="PF08447">
    <property type="entry name" value="PAS_3"/>
    <property type="match status" value="1"/>
</dbReference>
<feature type="domain" description="PAC" evidence="4">
    <location>
        <begin position="450"/>
        <end position="502"/>
    </location>
</feature>
<feature type="domain" description="PAC" evidence="4">
    <location>
        <begin position="740"/>
        <end position="792"/>
    </location>
</feature>
<keyword evidence="2" id="KW-0812">Transmembrane</keyword>
<dbReference type="InterPro" id="IPR000160">
    <property type="entry name" value="GGDEF_dom"/>
</dbReference>
<evidence type="ECO:0000259" key="6">
    <source>
        <dbReference type="PROSITE" id="PS50887"/>
    </source>
</evidence>
<dbReference type="InterPro" id="IPR035919">
    <property type="entry name" value="EAL_sf"/>
</dbReference>
<evidence type="ECO:0000256" key="3">
    <source>
        <dbReference type="SAM" id="SignalP"/>
    </source>
</evidence>
<dbReference type="Pfam" id="PF00990">
    <property type="entry name" value="GGDEF"/>
    <property type="match status" value="1"/>
</dbReference>
<dbReference type="InterPro" id="IPR013655">
    <property type="entry name" value="PAS_fold_3"/>
</dbReference>
<dbReference type="Pfam" id="PF00563">
    <property type="entry name" value="EAL"/>
    <property type="match status" value="1"/>
</dbReference>
<evidence type="ECO:0000313" key="8">
    <source>
        <dbReference type="Proteomes" id="UP000198629"/>
    </source>
</evidence>
<protein>
    <submittedName>
        <fullName evidence="7">PAS domain S-box-containing protein/diguanylate cyclase (GGDEF) domain-containing protein</fullName>
    </submittedName>
</protein>
<dbReference type="InterPro" id="IPR001610">
    <property type="entry name" value="PAC"/>
</dbReference>
<evidence type="ECO:0000259" key="5">
    <source>
        <dbReference type="PROSITE" id="PS50883"/>
    </source>
</evidence>
<accession>A0A1G9DU45</accession>
<keyword evidence="8" id="KW-1185">Reference proteome</keyword>
<dbReference type="InterPro" id="IPR003018">
    <property type="entry name" value="GAF"/>
</dbReference>
<evidence type="ECO:0000256" key="2">
    <source>
        <dbReference type="SAM" id="Phobius"/>
    </source>
</evidence>
<dbReference type="InterPro" id="IPR015168">
    <property type="entry name" value="SsuA/THI5"/>
</dbReference>
<dbReference type="SUPFAM" id="SSF55785">
    <property type="entry name" value="PYP-like sensor domain (PAS domain)"/>
    <property type="match status" value="2"/>
</dbReference>
<dbReference type="InterPro" id="IPR029787">
    <property type="entry name" value="Nucleotide_cyclase"/>
</dbReference>